<name>A0A9W4G306_9CYAN</name>
<dbReference type="InterPro" id="IPR036525">
    <property type="entry name" value="Tubulin/FtsZ_GTPase_sf"/>
</dbReference>
<protein>
    <submittedName>
        <fullName evidence="1">Uncharacterized protein</fullName>
    </submittedName>
</protein>
<dbReference type="EMBL" id="LR882967">
    <property type="protein sequence ID" value="CAD5917778.1"/>
    <property type="molecule type" value="Genomic_DNA"/>
</dbReference>
<accession>A0A9W4G306</accession>
<sequence>MAAYLIAVGGTGMKIAQAVVQLAAAGLYSDLPKKTLNIYLIDSDEGNGNLAETHNSITFHQTCYQLLKVSNSEPPVFLTPITPTTEKSNHWPILEEQNQETFIQIFNYSTERKDTARYLFDVFYSQEERDPNTKTNVGFHGKPAVGAACITKIAEEENQKDSVWNSIRTTIKTDNQAQVVICGSIFGGTGASGLPTIGRLLKKDNTPETLTLNAVFMLPYFTLDETKISQNGEESEVKKQQSKIKDLSDQLPLNANAALRYYDEKAKDIFDTVYLLGVPERKKIPGNKDGGSQQKNPPLFLEFYAALAVRDGFMTPKNGNQPVVLIARKNPNNLIWEDCPDSPTVKTKLTHHILFCLIWLLYIEPELKIASKQNKINTPWINRFFKNPNSIRQEIDRQDIETMTQSCRNYWDWWVSIHEDSSVKLFDQLITQFKSIVLNKQSAIDKLETAINQIYGVKLRDIVTKLAKANVKPTDDRCTEELIVHLYPLCKPQFVNSPDISDGGNSDRWLLPTLINDNIGMGDKGKWLRKNGLTFKAIADDLSISHSGDQAKSVTSIPDMWARPLLVQMALLDRNHPLHQSVKKQWQRMLAAIALAKVRNYPITIQKADLKEQATDPIEKALFKLIPDKNNSLYTLENGKNPWSTLYVFLWDGKAIGITSATTLICPSEGENWPEVPRLTLYETEQLYQWLEALKEQLNDSPGNPRISESITEFQQELNGIPVNSAANPITDKNSSYFKQEIDLGKLKILSQPILIDSNTKSGIVLKPRQLEGLQKLQIIPDPEEIKTQWGREAFEICIDEQNQVNLNSRSLRNYRNREGYLFADEIFNQDCYFLKTDQKELPGALLIEGEDIKYNWEGNNAQPLTSLLPINPKLLTGINPTELIEKITATQESKGGEVSVKFTLKLRLSGHEKDYEITKNYPIKKDNILTAIPTLEIWPNFQAEGWSEYYGFYADTSPQGKTFRVKFPHPPNAKDIRTIQDKAYLYEIISLKAFPAYGICQEKETDKDCGLLLFKQPAPLKPDFNSTWKVGIDFGSSFTNIYYSNGTNPDKLTLPNLRYSLGTKSQEGGEIRDLLYEYFLSGNPEADILPLSSILTTKSQTNENKYILDGRIYLAGGVPDFDPNQNYIHTNLKWSQSRVQTEKFLYQLTLQITAQAVFKKVQKIQWIFSYPSALSDDDQDSYLKTWKDILAQLKEKTGITHQWEQQNQDGICHWQTESLAFAYYFNQRHQDAATFICIDIGGTTSDISIWQQYQLVHQCSVRLAGKQLFDGVVRKKPKVLEILQKELRLKDELQTLANNVGGNQNQEIDGFSAKLAASLRCCNRQNLMRSIGDIDTQGEKRALGEMRQISRLGIAGLYYYIGLILQVLQSRAGEGVWSEPRLATVYIGGNGSQVFHWLVATGEFDENNPASKLLNRLFKEMLNKGSGFEYQKPVSIRLSSQPKDEVAYGLILSAQQNQLQIPDNSDNRLIAGEDYEYTETGVLKTGDYSSRLSLQQHSTIQGFQMENLTNLKQFFQDYHEAIITLNNSSIQPFSKYSDSTWQDRLWYQVAERLNDVYLPGNMTGNSSNIRLEPPFIMGLKVLLDVLIDPNQLEN</sequence>
<proteinExistence type="predicted"/>
<dbReference type="KEGG" id="ppsu:NO713_00461"/>
<dbReference type="SUPFAM" id="SSF52490">
    <property type="entry name" value="Tubulin nucleotide-binding domain-like"/>
    <property type="match status" value="1"/>
</dbReference>
<dbReference type="Proteomes" id="UP001153719">
    <property type="component" value="Chromosome"/>
</dbReference>
<dbReference type="RefSeq" id="WP_254172907.1">
    <property type="nucleotide sequence ID" value="NZ_LR882967.1"/>
</dbReference>
<keyword evidence="2" id="KW-1185">Reference proteome</keyword>
<gene>
    <name evidence="1" type="ORF">NO713_00461</name>
</gene>
<reference evidence="1" key="1">
    <citation type="submission" date="2020-09" db="EMBL/GenBank/DDBJ databases">
        <authorList>
            <person name="Blom J."/>
        </authorList>
    </citation>
    <scope>NUCLEOTIDE SEQUENCE</scope>
    <source>
        <strain evidence="1">No.713</strain>
    </source>
</reference>
<evidence type="ECO:0000313" key="1">
    <source>
        <dbReference type="EMBL" id="CAD5917778.1"/>
    </source>
</evidence>
<evidence type="ECO:0000313" key="2">
    <source>
        <dbReference type="Proteomes" id="UP001153719"/>
    </source>
</evidence>
<organism evidence="1 2">
    <name type="scientific">Planktothrix pseudagardhii</name>
    <dbReference type="NCBI Taxonomy" id="132604"/>
    <lineage>
        <taxon>Bacteria</taxon>
        <taxon>Bacillati</taxon>
        <taxon>Cyanobacteriota</taxon>
        <taxon>Cyanophyceae</taxon>
        <taxon>Oscillatoriophycideae</taxon>
        <taxon>Oscillatoriales</taxon>
        <taxon>Microcoleaceae</taxon>
        <taxon>Planktothrix</taxon>
    </lineage>
</organism>
<dbReference type="Gene3D" id="3.40.50.1440">
    <property type="entry name" value="Tubulin/FtsZ, GTPase domain"/>
    <property type="match status" value="1"/>
</dbReference>